<name>A0A1G8LH73_9NOCA</name>
<dbReference type="InterPro" id="IPR050109">
    <property type="entry name" value="HTH-type_TetR-like_transc_reg"/>
</dbReference>
<gene>
    <name evidence="6" type="ORF">SAMN05444695_108167</name>
</gene>
<dbReference type="PROSITE" id="PS50977">
    <property type="entry name" value="HTH_TETR_2"/>
    <property type="match status" value="1"/>
</dbReference>
<dbReference type="InterPro" id="IPR001647">
    <property type="entry name" value="HTH_TetR"/>
</dbReference>
<dbReference type="PANTHER" id="PTHR30055">
    <property type="entry name" value="HTH-TYPE TRANSCRIPTIONAL REGULATOR RUTR"/>
    <property type="match status" value="1"/>
</dbReference>
<organism evidence="6 7">
    <name type="scientific">Rhodococcus triatomae</name>
    <dbReference type="NCBI Taxonomy" id="300028"/>
    <lineage>
        <taxon>Bacteria</taxon>
        <taxon>Bacillati</taxon>
        <taxon>Actinomycetota</taxon>
        <taxon>Actinomycetes</taxon>
        <taxon>Mycobacteriales</taxon>
        <taxon>Nocardiaceae</taxon>
        <taxon>Rhodococcus</taxon>
    </lineage>
</organism>
<dbReference type="PANTHER" id="PTHR30055:SF151">
    <property type="entry name" value="TRANSCRIPTIONAL REGULATORY PROTEIN"/>
    <property type="match status" value="1"/>
</dbReference>
<feature type="DNA-binding region" description="H-T-H motif" evidence="4">
    <location>
        <begin position="34"/>
        <end position="53"/>
    </location>
</feature>
<dbReference type="InterPro" id="IPR036271">
    <property type="entry name" value="Tet_transcr_reg_TetR-rel_C_sf"/>
</dbReference>
<evidence type="ECO:0000256" key="4">
    <source>
        <dbReference type="PROSITE-ProRule" id="PRU00335"/>
    </source>
</evidence>
<evidence type="ECO:0000313" key="6">
    <source>
        <dbReference type="EMBL" id="SDI55092.1"/>
    </source>
</evidence>
<protein>
    <submittedName>
        <fullName evidence="6">DNA-binding transcriptional regulator, AcrR family</fullName>
    </submittedName>
</protein>
<keyword evidence="7" id="KW-1185">Reference proteome</keyword>
<sequence length="223" mass="24074">MSREPSERATPLTMERIVGAAVDLADREGMDAVSMRKVAEELGSGTMSLYRHVPTKDALVVAMVDAVTEEYAYPDSPEPNWRESLQILGRRDWDMYAAHPWMAEATTKPVASPAMVRSMEWALDAIAELELPLEDAASAILTVSTYVQGSARIALAVPAGTDIGAAWNETMKGVPLTGRPMLSELTRQLASLDAETMMLSGLDMVLDGIAARAARRGRLADGP</sequence>
<keyword evidence="2 4" id="KW-0238">DNA-binding</keyword>
<dbReference type="GO" id="GO:0045892">
    <property type="term" value="P:negative regulation of DNA-templated transcription"/>
    <property type="evidence" value="ECO:0007669"/>
    <property type="project" value="InterPro"/>
</dbReference>
<dbReference type="AlphaFoldDB" id="A0A1G8LH73"/>
<evidence type="ECO:0000313" key="7">
    <source>
        <dbReference type="Proteomes" id="UP000183263"/>
    </source>
</evidence>
<dbReference type="Gene3D" id="1.10.357.10">
    <property type="entry name" value="Tetracycline Repressor, domain 2"/>
    <property type="match status" value="1"/>
</dbReference>
<dbReference type="Proteomes" id="UP000183263">
    <property type="component" value="Unassembled WGS sequence"/>
</dbReference>
<accession>A0A1G8LH73</accession>
<evidence type="ECO:0000259" key="5">
    <source>
        <dbReference type="PROSITE" id="PS50977"/>
    </source>
</evidence>
<dbReference type="EMBL" id="FNDN01000008">
    <property type="protein sequence ID" value="SDI55092.1"/>
    <property type="molecule type" value="Genomic_DNA"/>
</dbReference>
<dbReference type="RefSeq" id="WP_072740308.1">
    <property type="nucleotide sequence ID" value="NZ_CP048813.1"/>
</dbReference>
<dbReference type="InterPro" id="IPR009057">
    <property type="entry name" value="Homeodomain-like_sf"/>
</dbReference>
<dbReference type="SUPFAM" id="SSF48498">
    <property type="entry name" value="Tetracyclin repressor-like, C-terminal domain"/>
    <property type="match status" value="1"/>
</dbReference>
<proteinExistence type="predicted"/>
<dbReference type="Gene3D" id="1.10.10.60">
    <property type="entry name" value="Homeodomain-like"/>
    <property type="match status" value="1"/>
</dbReference>
<feature type="domain" description="HTH tetR-type" evidence="5">
    <location>
        <begin position="11"/>
        <end position="71"/>
    </location>
</feature>
<keyword evidence="1" id="KW-0805">Transcription regulation</keyword>
<dbReference type="Pfam" id="PF00440">
    <property type="entry name" value="TetR_N"/>
    <property type="match status" value="1"/>
</dbReference>
<dbReference type="SUPFAM" id="SSF46689">
    <property type="entry name" value="Homeodomain-like"/>
    <property type="match status" value="1"/>
</dbReference>
<dbReference type="GO" id="GO:0000976">
    <property type="term" value="F:transcription cis-regulatory region binding"/>
    <property type="evidence" value="ECO:0007669"/>
    <property type="project" value="TreeGrafter"/>
</dbReference>
<evidence type="ECO:0000256" key="2">
    <source>
        <dbReference type="ARBA" id="ARBA00023125"/>
    </source>
</evidence>
<dbReference type="Pfam" id="PF02909">
    <property type="entry name" value="TetR_C_1"/>
    <property type="match status" value="1"/>
</dbReference>
<reference evidence="6 7" key="1">
    <citation type="submission" date="2016-10" db="EMBL/GenBank/DDBJ databases">
        <authorList>
            <person name="de Groot N.N."/>
        </authorList>
    </citation>
    <scope>NUCLEOTIDE SEQUENCE [LARGE SCALE GENOMIC DNA]</scope>
    <source>
        <strain evidence="6 7">DSM 44892</strain>
    </source>
</reference>
<dbReference type="GO" id="GO:0003700">
    <property type="term" value="F:DNA-binding transcription factor activity"/>
    <property type="evidence" value="ECO:0007669"/>
    <property type="project" value="TreeGrafter"/>
</dbReference>
<dbReference type="InterPro" id="IPR004111">
    <property type="entry name" value="Repressor_TetR_C"/>
</dbReference>
<evidence type="ECO:0000256" key="1">
    <source>
        <dbReference type="ARBA" id="ARBA00023015"/>
    </source>
</evidence>
<keyword evidence="3" id="KW-0804">Transcription</keyword>
<evidence type="ECO:0000256" key="3">
    <source>
        <dbReference type="ARBA" id="ARBA00023163"/>
    </source>
</evidence>